<sequence>MPLWLFRWSEWINAMGTYLDKPKTEKQNENGNGNGLRYGVSSMQGWRQEMEDAHSAIIGLPGADFLKDWSFFAVFDGHYGAKVSEYCAQHLLDSILQAEEFQRSDFVPGIRSGFLMLDSSMRTLPELASGEDKSGSTAVCALVSPKQIYIANCGDSRALLCRNGEPEFSSEDHKPYVPVERDRIQKAGGSVMFQRINGSLAVSRALGDFEYKSVEGKGQCEQLVSPEPEIYVLDRSESSDEFLILACDGIWDVMGNRGVCHFVRSRLLISDDLQHICNQVVNTCLHKGSRDNMSIVIVTFPAAPKVSEEAVQKERALEVTLEEKVRHLVVGKRIESFRAVLDAIRDEPIPDLPPGGGLHAKQDFIEKIYREVCSNGTENEEFYFF</sequence>
<protein>
    <recommendedName>
        <fullName evidence="8">PPM-type phosphatase domain-containing protein</fullName>
    </recommendedName>
</protein>
<name>A0ABR1B8C3_POLSC</name>
<evidence type="ECO:0000256" key="5">
    <source>
        <dbReference type="ARBA" id="ARBA00022801"/>
    </source>
</evidence>
<comment type="cofactor">
    <cofactor evidence="2">
        <name>Mg(2+)</name>
        <dbReference type="ChEBI" id="CHEBI:18420"/>
    </cofactor>
</comment>
<dbReference type="InterPro" id="IPR012911">
    <property type="entry name" value="PP2C_C"/>
</dbReference>
<dbReference type="SUPFAM" id="SSF81606">
    <property type="entry name" value="PP2C-like"/>
    <property type="match status" value="1"/>
</dbReference>
<dbReference type="Pfam" id="PF07830">
    <property type="entry name" value="PP2C_C"/>
    <property type="match status" value="1"/>
</dbReference>
<dbReference type="EMBL" id="JAWJWF010000003">
    <property type="protein sequence ID" value="KAK6635419.1"/>
    <property type="molecule type" value="Genomic_DNA"/>
</dbReference>
<dbReference type="SUPFAM" id="SSF81601">
    <property type="entry name" value="Protein serine/threonine phosphatase 2C, C-terminal domain"/>
    <property type="match status" value="1"/>
</dbReference>
<evidence type="ECO:0000256" key="1">
    <source>
        <dbReference type="ARBA" id="ARBA00001936"/>
    </source>
</evidence>
<organism evidence="9 10">
    <name type="scientific">Polyplax serrata</name>
    <name type="common">Common mouse louse</name>
    <dbReference type="NCBI Taxonomy" id="468196"/>
    <lineage>
        <taxon>Eukaryota</taxon>
        <taxon>Metazoa</taxon>
        <taxon>Ecdysozoa</taxon>
        <taxon>Arthropoda</taxon>
        <taxon>Hexapoda</taxon>
        <taxon>Insecta</taxon>
        <taxon>Pterygota</taxon>
        <taxon>Neoptera</taxon>
        <taxon>Paraneoptera</taxon>
        <taxon>Psocodea</taxon>
        <taxon>Troctomorpha</taxon>
        <taxon>Phthiraptera</taxon>
        <taxon>Anoplura</taxon>
        <taxon>Polyplacidae</taxon>
        <taxon>Polyplax</taxon>
    </lineage>
</organism>
<evidence type="ECO:0000256" key="7">
    <source>
        <dbReference type="ARBA" id="ARBA00023211"/>
    </source>
</evidence>
<dbReference type="Proteomes" id="UP001359485">
    <property type="component" value="Unassembled WGS sequence"/>
</dbReference>
<dbReference type="InterPro" id="IPR001932">
    <property type="entry name" value="PPM-type_phosphatase-like_dom"/>
</dbReference>
<evidence type="ECO:0000256" key="6">
    <source>
        <dbReference type="ARBA" id="ARBA00022842"/>
    </source>
</evidence>
<dbReference type="PANTHER" id="PTHR47992">
    <property type="entry name" value="PROTEIN PHOSPHATASE"/>
    <property type="match status" value="1"/>
</dbReference>
<accession>A0ABR1B8C3</accession>
<keyword evidence="6" id="KW-0460">Magnesium</keyword>
<dbReference type="CDD" id="cd00143">
    <property type="entry name" value="PP2Cc"/>
    <property type="match status" value="1"/>
</dbReference>
<dbReference type="Gene3D" id="1.10.10.430">
    <property type="entry name" value="Phosphatase 2C, C-terminal domain suprefamily"/>
    <property type="match status" value="1"/>
</dbReference>
<feature type="domain" description="PPM-type phosphatase" evidence="8">
    <location>
        <begin position="37"/>
        <end position="300"/>
    </location>
</feature>
<keyword evidence="10" id="KW-1185">Reference proteome</keyword>
<comment type="caution">
    <text evidence="9">The sequence shown here is derived from an EMBL/GenBank/DDBJ whole genome shotgun (WGS) entry which is preliminary data.</text>
</comment>
<proteinExistence type="inferred from homology"/>
<evidence type="ECO:0000313" key="10">
    <source>
        <dbReference type="Proteomes" id="UP001359485"/>
    </source>
</evidence>
<comment type="similarity">
    <text evidence="3">Belongs to the PP2C family.</text>
</comment>
<comment type="cofactor">
    <cofactor evidence="1">
        <name>Mn(2+)</name>
        <dbReference type="ChEBI" id="CHEBI:29035"/>
    </cofactor>
</comment>
<evidence type="ECO:0000313" key="9">
    <source>
        <dbReference type="EMBL" id="KAK6635419.1"/>
    </source>
</evidence>
<dbReference type="Pfam" id="PF00481">
    <property type="entry name" value="PP2C"/>
    <property type="match status" value="1"/>
</dbReference>
<dbReference type="InterPro" id="IPR015655">
    <property type="entry name" value="PP2C"/>
</dbReference>
<keyword evidence="7" id="KW-0464">Manganese</keyword>
<dbReference type="Gene3D" id="3.60.40.10">
    <property type="entry name" value="PPM-type phosphatase domain"/>
    <property type="match status" value="1"/>
</dbReference>
<evidence type="ECO:0000256" key="3">
    <source>
        <dbReference type="ARBA" id="ARBA00006702"/>
    </source>
</evidence>
<evidence type="ECO:0000256" key="2">
    <source>
        <dbReference type="ARBA" id="ARBA00001946"/>
    </source>
</evidence>
<dbReference type="InterPro" id="IPR036580">
    <property type="entry name" value="PP2C_C_sf"/>
</dbReference>
<dbReference type="PROSITE" id="PS51746">
    <property type="entry name" value="PPM_2"/>
    <property type="match status" value="1"/>
</dbReference>
<keyword evidence="4" id="KW-0479">Metal-binding</keyword>
<evidence type="ECO:0000259" key="8">
    <source>
        <dbReference type="PROSITE" id="PS51746"/>
    </source>
</evidence>
<gene>
    <name evidence="9" type="ORF">RUM44_000670</name>
</gene>
<evidence type="ECO:0000256" key="4">
    <source>
        <dbReference type="ARBA" id="ARBA00022723"/>
    </source>
</evidence>
<keyword evidence="5" id="KW-0378">Hydrolase</keyword>
<reference evidence="9 10" key="1">
    <citation type="submission" date="2023-09" db="EMBL/GenBank/DDBJ databases">
        <title>Genomes of two closely related lineages of the louse Polyplax serrata with different host specificities.</title>
        <authorList>
            <person name="Martinu J."/>
            <person name="Tarabai H."/>
            <person name="Stefka J."/>
            <person name="Hypsa V."/>
        </authorList>
    </citation>
    <scope>NUCLEOTIDE SEQUENCE [LARGE SCALE GENOMIC DNA]</scope>
    <source>
        <strain evidence="9">98ZLc_SE</strain>
    </source>
</reference>
<dbReference type="SMART" id="SM00332">
    <property type="entry name" value="PP2Cc"/>
    <property type="match status" value="1"/>
</dbReference>
<dbReference type="InterPro" id="IPR036457">
    <property type="entry name" value="PPM-type-like_dom_sf"/>
</dbReference>